<evidence type="ECO:0000313" key="4">
    <source>
        <dbReference type="Proteomes" id="UP000027195"/>
    </source>
</evidence>
<dbReference type="STRING" id="930990.A0A067M421"/>
<feature type="compositionally biased region" description="Acidic residues" evidence="1">
    <location>
        <begin position="62"/>
        <end position="73"/>
    </location>
</feature>
<dbReference type="PANTHER" id="PTHR22796:SF1">
    <property type="entry name" value="VWFA DOMAIN-CONTAINING PROTEIN"/>
    <property type="match status" value="1"/>
</dbReference>
<dbReference type="Pfam" id="PF13519">
    <property type="entry name" value="VWA_2"/>
    <property type="match status" value="1"/>
</dbReference>
<protein>
    <recommendedName>
        <fullName evidence="2">VWFA domain-containing protein</fullName>
    </recommendedName>
</protein>
<reference evidence="4" key="1">
    <citation type="journal article" date="2014" name="Proc. Natl. Acad. Sci. U.S.A.">
        <title>Extensive sampling of basidiomycete genomes demonstrates inadequacy of the white-rot/brown-rot paradigm for wood decay fungi.</title>
        <authorList>
            <person name="Riley R."/>
            <person name="Salamov A.A."/>
            <person name="Brown D.W."/>
            <person name="Nagy L.G."/>
            <person name="Floudas D."/>
            <person name="Held B.W."/>
            <person name="Levasseur A."/>
            <person name="Lombard V."/>
            <person name="Morin E."/>
            <person name="Otillar R."/>
            <person name="Lindquist E.A."/>
            <person name="Sun H."/>
            <person name="LaButti K.M."/>
            <person name="Schmutz J."/>
            <person name="Jabbour D."/>
            <person name="Luo H."/>
            <person name="Baker S.E."/>
            <person name="Pisabarro A.G."/>
            <person name="Walton J.D."/>
            <person name="Blanchette R.A."/>
            <person name="Henrissat B."/>
            <person name="Martin F."/>
            <person name="Cullen D."/>
            <person name="Hibbett D.S."/>
            <person name="Grigoriev I.V."/>
        </authorList>
    </citation>
    <scope>NUCLEOTIDE SEQUENCE [LARGE SCALE GENOMIC DNA]</scope>
    <source>
        <strain evidence="4">FD-172 SS1</strain>
    </source>
</reference>
<keyword evidence="4" id="KW-1185">Reference proteome</keyword>
<evidence type="ECO:0000313" key="3">
    <source>
        <dbReference type="EMBL" id="KDQ06301.1"/>
    </source>
</evidence>
<dbReference type="Proteomes" id="UP000027195">
    <property type="component" value="Unassembled WGS sequence"/>
</dbReference>
<dbReference type="InterPro" id="IPR002035">
    <property type="entry name" value="VWF_A"/>
</dbReference>
<dbReference type="InterPro" id="IPR036465">
    <property type="entry name" value="vWFA_dom_sf"/>
</dbReference>
<dbReference type="SMART" id="SM00327">
    <property type="entry name" value="VWA"/>
    <property type="match status" value="1"/>
</dbReference>
<organism evidence="3 4">
    <name type="scientific">Botryobasidium botryosum (strain FD-172 SS1)</name>
    <dbReference type="NCBI Taxonomy" id="930990"/>
    <lineage>
        <taxon>Eukaryota</taxon>
        <taxon>Fungi</taxon>
        <taxon>Dikarya</taxon>
        <taxon>Basidiomycota</taxon>
        <taxon>Agaricomycotina</taxon>
        <taxon>Agaricomycetes</taxon>
        <taxon>Cantharellales</taxon>
        <taxon>Botryobasidiaceae</taxon>
        <taxon>Botryobasidium</taxon>
    </lineage>
</organism>
<proteinExistence type="predicted"/>
<feature type="region of interest" description="Disordered" evidence="1">
    <location>
        <begin position="1"/>
        <end position="95"/>
    </location>
</feature>
<evidence type="ECO:0000259" key="2">
    <source>
        <dbReference type="PROSITE" id="PS50234"/>
    </source>
</evidence>
<dbReference type="InParanoid" id="A0A067M421"/>
<dbReference type="SUPFAM" id="SSF52540">
    <property type="entry name" value="P-loop containing nucleoside triphosphate hydrolases"/>
    <property type="match status" value="1"/>
</dbReference>
<dbReference type="Gene3D" id="3.40.50.410">
    <property type="entry name" value="von Willebrand factor, type A domain"/>
    <property type="match status" value="1"/>
</dbReference>
<dbReference type="InterPro" id="IPR027417">
    <property type="entry name" value="P-loop_NTPase"/>
</dbReference>
<name>A0A067M421_BOTB1</name>
<feature type="domain" description="VWFA" evidence="2">
    <location>
        <begin position="2055"/>
        <end position="2261"/>
    </location>
</feature>
<dbReference type="SUPFAM" id="SSF53300">
    <property type="entry name" value="vWA-like"/>
    <property type="match status" value="1"/>
</dbReference>
<dbReference type="Gene3D" id="3.40.50.300">
    <property type="entry name" value="P-loop containing nucleotide triphosphate hydrolases"/>
    <property type="match status" value="1"/>
</dbReference>
<gene>
    <name evidence="3" type="ORF">BOTBODRAFT_60673</name>
</gene>
<dbReference type="PROSITE" id="PS50234">
    <property type="entry name" value="VWFA"/>
    <property type="match status" value="1"/>
</dbReference>
<dbReference type="EMBL" id="KL198143">
    <property type="protein sequence ID" value="KDQ06301.1"/>
    <property type="molecule type" value="Genomic_DNA"/>
</dbReference>
<accession>A0A067M421</accession>
<dbReference type="OrthoDB" id="2343366at2759"/>
<dbReference type="CDD" id="cd00198">
    <property type="entry name" value="vWFA"/>
    <property type="match status" value="1"/>
</dbReference>
<evidence type="ECO:0000256" key="1">
    <source>
        <dbReference type="SAM" id="MobiDB-lite"/>
    </source>
</evidence>
<feature type="compositionally biased region" description="Polar residues" evidence="1">
    <location>
        <begin position="17"/>
        <end position="27"/>
    </location>
</feature>
<sequence>MVTITSTGAPLARRATAQENDQNTHFAQTAPEDDTATAAVPDDTIQTDEPTHDQASFKSFSDDDMESVADETAFEMVDAADTGGPAGPETALPTDETNMATASATDENPDFDETIEEPYTSSHGPEPSGLSADAEVDRDLLDRTSGVYRLLELYSEQGSGGLVDKIIISQDSISALINYISPGAYASMTKVDFAALDQLAIKPLGVYGNKSEIVKLLEETGAVDHEIANLLLTPVNSSELNQSILRPGLYAVLASPSSSESGEEHVQPAYIIFWPEETTWADDAISSVRRNRITFMRYLSKITDQLLALLSPTDARSMVWNDELDELDTEEEDAEDLDRLYTFEVSKTKDQQEDVKISAGFTIEHRDIRPPSAADGLPADYLRPQLQPRLVAGETRSGFITTVFKPEYTASREYTANLNELRLKDMLEDLHRGISLSKTLKSEEVKILVENGLKTRCPQPVAAWEKRNQDYRTESRQHLDGLESKIRATHSQPDDALSPYLKQITVQEVMKIYPVNEVLLLDQEETLPTVEASRDRLAQLAQLHPKVDRKIADCYRQVKFEKIADPEYRELKKRFLVVRELIESYGAELRPQDRAELVQLILSREELLPALTGFSRAQTNQPGFVGAITRHFSNPQPFSRQRVLSALWDAERYPDSSFITTLVDIQHTEPMFAGVIAQLYQLFYVDIKTKITSALSKLQHAIATIQQDDEIHQWTQEARVDLEKLLHGSLQTLVTDIKAMLSGPQSRHFSHIKRVARSSWGWGRESYNLDILEKRDMPAQIEYTINIFNLTQHDTQQLSTNHRHVPQPTVRPSLSAKFSLVATRSIRHVQLLDKGKCLLLVDDSRAGVTKIYLEDLASADNALAREDTGTRLNHERVGKDFLFSVDESKGLLAIFFIAQSNYHLQIYAFDEKLTRVHARGSPIDLSAWYREKPRISCICFVSGSEEILLLEASGIARIYSMVTMQFRPARLILKNIPESLFSTPDGSCLIVIERQASDLILRAYHWASFGSPNLKEIVFLLGVPGTNSCSITSYVQRSCVHFLCLLPDTHACSSFALDITKKVSEFSFRAHGNERSGARDSTQITRNNCLIDCHADVWSRFPVVAAIRRNTLKSAGRCPPSITFATDRDQRRYSGYFDGLVRTFERTKRKPTNHLLDDIQICASPLATLKSAGLHSDVSVFKFGEWFVELFCLIPIHIAIANSNRFIPLKDGVYSPEYELSLLGADVSKIVESLSLGWYESIFRSYMATTPVKVVTSMGEQSVGKSYALNHLVDTSFAGSAMRCTEGVWLSLTPTRDALVVAIDFEGVHSIERSAQEDTLLVLFNAAISNLVLFRNNFVLSRDIAGLFASFQSSSSVLDPAENPTLFQSTLAIIIKDVVDSDKEEIVKEFQLKFQKIVHDEQEQNFITRMHSGRLDIIPWPVIESARFYSSFAVLRRRLERQPSTHGPAGVFLHTLKTLMAKIKVCDWGSLDQNLASHRAQQLLATLPTAFSHGFTAVEPDSEPLKDMDTDKAIPSTDSDAIFYVRHPDLPPEEDLQLKAQSLLELRNSWSSGFSIRHTMVDTEWIKHLTSFLQDLAQRRIQHVRDWVTANVFRFPEDNSDIRNLQRAFQNGMMELQASIELCGSVCGSCNLLCVQEKRHGSSHDCSTSHRCVQECDFDHDDEGVYNCGLPAGHAGRHSCDTTSHSCGQLCDLYSAGGCMQTCSLPADHLEDEHLCSARSHTCNKPCDLNNPQMSLSCEGRCVVEWGEPHTQHICENKLSCPAQCKLCMRLCAHRDHLHGLLLGSIHLCGQEHPCPEVCELPGTCYISTTPQKIETTFSGRHERFQYTKSTQIAKRLPCVVPILADETAHTGQHIHSTEEEIFHYCEERCPSCSYFCLLPLDHTQIEHETSHGSMSQTTWSIEGPEDAVFELDNHKYATGDSGAPMLCSLFCRDMGRHAHISHCRGSCPGPEIQHINAPIGLDPDQPKDWISHRLFWARSDPYSATQQTEFSKCDAQCPGPEHDTANDANARPEFCTLPIFHPEEPQGTIAGGYISTDGHKFSCSNPALVRQSYHVIFVIDKSGSMIWGVDHLPLPGTPNGNLISLNNNNRFGAVLSALESFWISRVAATASAGQAARNDAYSIVLFDDNAHVQVANDFTSTPDQLIHRLLTQGNGGGTDFGIALQVAQSTMESHWSNERSPVLIFLSDGECGLDESRVYDICRRAVSLGKSLSLHAISFGEDYYAASLRNMARIATEVQTAAPLDQQGPPCGYNSVLGTIQLAETFLGIAESMRKPRAALVRH</sequence>
<dbReference type="HOGENOM" id="CLU_000401_0_0_1"/>
<dbReference type="PANTHER" id="PTHR22796">
    <property type="entry name" value="URG4-RELATED"/>
    <property type="match status" value="1"/>
</dbReference>